<dbReference type="GO" id="GO:0046872">
    <property type="term" value="F:metal ion binding"/>
    <property type="evidence" value="ECO:0007669"/>
    <property type="project" value="UniProtKB-KW"/>
</dbReference>
<dbReference type="InterPro" id="IPR050597">
    <property type="entry name" value="Cytochrome_c_Oxidase_Subunit"/>
</dbReference>
<protein>
    <submittedName>
        <fullName evidence="7">Cytochrome c</fullName>
    </submittedName>
</protein>
<dbReference type="Gene3D" id="1.10.760.10">
    <property type="entry name" value="Cytochrome c-like domain"/>
    <property type="match status" value="3"/>
</dbReference>
<evidence type="ECO:0000313" key="7">
    <source>
        <dbReference type="EMBL" id="BBO35028.1"/>
    </source>
</evidence>
<evidence type="ECO:0000259" key="6">
    <source>
        <dbReference type="PROSITE" id="PS51007"/>
    </source>
</evidence>
<keyword evidence="2 4" id="KW-0479">Metal-binding</keyword>
<dbReference type="KEGG" id="lpav:PLANPX_4640"/>
<dbReference type="InterPro" id="IPR009056">
    <property type="entry name" value="Cyt_c-like_dom"/>
</dbReference>
<sequence length="459" mass="50312">MKSLPRISGLLTVVALSAALIGCEQAPPPRFGLNPVVMVNNEISPEYQQEIANVLAAMFGTPDAPYALPESGLNQQRLTLAAGAAWSDKQGVDRGLYRKHCVHCHGINGDGRGPTARFLNPYPRDYRQGVFKFKTTYNPAKPTDGDLRRVLNNGVPGTSMPSFSLLTESELDALLEYVKYLSIRGEMEMQLSQYVYDELGETEKEDANGDPVLDEDGNPVMERPPLDPATNAEQAEVVKELLANVLGPWQEANDQVINPSEEELPADNRTAKEIGKSIEKGRELFFGTKANCFTCHGPTGLGDGQQNDFDVWAKEQNTFITTNDDLAKSIKSQHKAIAELVREGKEVAEDEATLDADEARLALRDPIAHEFYPIRNAIPRNLRKGVYRGGRRRLDIYCRIAAGIAGTPMPGVGAAGPGAQGTLSEEEIWNIVDYVLNLPYEPASNPQPALPWNSDQIAN</sequence>
<accession>A0A5K7XEV3</accession>
<dbReference type="PROSITE" id="PS51007">
    <property type="entry name" value="CYTC"/>
    <property type="match status" value="2"/>
</dbReference>
<dbReference type="PANTHER" id="PTHR33751:SF1">
    <property type="entry name" value="CBB3-TYPE CYTOCHROME C OXIDASE SUBUNIT FIXP"/>
    <property type="match status" value="1"/>
</dbReference>
<evidence type="ECO:0000256" key="2">
    <source>
        <dbReference type="ARBA" id="ARBA00022723"/>
    </source>
</evidence>
<dbReference type="SUPFAM" id="SSF46626">
    <property type="entry name" value="Cytochrome c"/>
    <property type="match status" value="2"/>
</dbReference>
<feature type="domain" description="Cytochrome c" evidence="6">
    <location>
        <begin position="276"/>
        <end position="439"/>
    </location>
</feature>
<proteinExistence type="predicted"/>
<dbReference type="InterPro" id="IPR036909">
    <property type="entry name" value="Cyt_c-like_dom_sf"/>
</dbReference>
<dbReference type="EMBL" id="AP021861">
    <property type="protein sequence ID" value="BBO35028.1"/>
    <property type="molecule type" value="Genomic_DNA"/>
</dbReference>
<dbReference type="GO" id="GO:0020037">
    <property type="term" value="F:heme binding"/>
    <property type="evidence" value="ECO:0007669"/>
    <property type="project" value="InterPro"/>
</dbReference>
<evidence type="ECO:0000256" key="5">
    <source>
        <dbReference type="SAM" id="SignalP"/>
    </source>
</evidence>
<reference evidence="8" key="1">
    <citation type="submission" date="2019-10" db="EMBL/GenBank/DDBJ databases">
        <title>Lacipirellula parvula gen. nov., sp. nov., representing a lineage of planctomycetes widespread in freshwater anoxic habitats, and description of the family Lacipirellulaceae.</title>
        <authorList>
            <person name="Dedysh S.N."/>
            <person name="Kulichevskaya I.S."/>
            <person name="Beletsky A.V."/>
            <person name="Rakitin A.L."/>
            <person name="Mardanov A.V."/>
            <person name="Ivanova A.A."/>
            <person name="Saltykova V.X."/>
            <person name="Rijpstra W.I.C."/>
            <person name="Sinninghe Damste J.S."/>
            <person name="Ravin N.V."/>
        </authorList>
    </citation>
    <scope>NUCLEOTIDE SEQUENCE [LARGE SCALE GENOMIC DNA]</scope>
    <source>
        <strain evidence="8">PX69</strain>
    </source>
</reference>
<feature type="signal peptide" evidence="5">
    <location>
        <begin position="1"/>
        <end position="26"/>
    </location>
</feature>
<feature type="chain" id="PRO_5025063410" evidence="5">
    <location>
        <begin position="27"/>
        <end position="459"/>
    </location>
</feature>
<evidence type="ECO:0000256" key="3">
    <source>
        <dbReference type="ARBA" id="ARBA00023004"/>
    </source>
</evidence>
<gene>
    <name evidence="7" type="ORF">PLANPX_4640</name>
</gene>
<dbReference type="Pfam" id="PF00034">
    <property type="entry name" value="Cytochrom_C"/>
    <property type="match status" value="1"/>
</dbReference>
<evidence type="ECO:0000256" key="4">
    <source>
        <dbReference type="PROSITE-ProRule" id="PRU00433"/>
    </source>
</evidence>
<name>A0A5K7XEV3_9BACT</name>
<dbReference type="GO" id="GO:0009055">
    <property type="term" value="F:electron transfer activity"/>
    <property type="evidence" value="ECO:0007669"/>
    <property type="project" value="InterPro"/>
</dbReference>
<dbReference type="AlphaFoldDB" id="A0A5K7XEV3"/>
<evidence type="ECO:0000256" key="1">
    <source>
        <dbReference type="ARBA" id="ARBA00022617"/>
    </source>
</evidence>
<keyword evidence="5" id="KW-0732">Signal</keyword>
<dbReference type="PROSITE" id="PS51257">
    <property type="entry name" value="PROKAR_LIPOPROTEIN"/>
    <property type="match status" value="1"/>
</dbReference>
<dbReference type="Proteomes" id="UP000326837">
    <property type="component" value="Chromosome"/>
</dbReference>
<keyword evidence="1 4" id="KW-0349">Heme</keyword>
<feature type="domain" description="Cytochrome c" evidence="6">
    <location>
        <begin position="78"/>
        <end position="182"/>
    </location>
</feature>
<dbReference type="PANTHER" id="PTHR33751">
    <property type="entry name" value="CBB3-TYPE CYTOCHROME C OXIDASE SUBUNIT FIXP"/>
    <property type="match status" value="1"/>
</dbReference>
<organism evidence="7 8">
    <name type="scientific">Lacipirellula parvula</name>
    <dbReference type="NCBI Taxonomy" id="2650471"/>
    <lineage>
        <taxon>Bacteria</taxon>
        <taxon>Pseudomonadati</taxon>
        <taxon>Planctomycetota</taxon>
        <taxon>Planctomycetia</taxon>
        <taxon>Pirellulales</taxon>
        <taxon>Lacipirellulaceae</taxon>
        <taxon>Lacipirellula</taxon>
    </lineage>
</organism>
<keyword evidence="3 4" id="KW-0408">Iron</keyword>
<evidence type="ECO:0000313" key="8">
    <source>
        <dbReference type="Proteomes" id="UP000326837"/>
    </source>
</evidence>
<dbReference type="RefSeq" id="WP_152100494.1">
    <property type="nucleotide sequence ID" value="NZ_AP021861.1"/>
</dbReference>
<keyword evidence="8" id="KW-1185">Reference proteome</keyword>